<proteinExistence type="predicted"/>
<evidence type="ECO:0000256" key="1">
    <source>
        <dbReference type="SAM" id="SignalP"/>
    </source>
</evidence>
<organism evidence="2 3">
    <name type="scientific">Fusarium falciforme</name>
    <dbReference type="NCBI Taxonomy" id="195108"/>
    <lineage>
        <taxon>Eukaryota</taxon>
        <taxon>Fungi</taxon>
        <taxon>Dikarya</taxon>
        <taxon>Ascomycota</taxon>
        <taxon>Pezizomycotina</taxon>
        <taxon>Sordariomycetes</taxon>
        <taxon>Hypocreomycetidae</taxon>
        <taxon>Hypocreales</taxon>
        <taxon>Nectriaceae</taxon>
        <taxon>Fusarium</taxon>
        <taxon>Fusarium solani species complex</taxon>
    </lineage>
</organism>
<keyword evidence="3" id="KW-1185">Reference proteome</keyword>
<evidence type="ECO:0000313" key="3">
    <source>
        <dbReference type="Proteomes" id="UP001152087"/>
    </source>
</evidence>
<comment type="caution">
    <text evidence="2">The sequence shown here is derived from an EMBL/GenBank/DDBJ whole genome shotgun (WGS) entry which is preliminary data.</text>
</comment>
<dbReference type="OrthoDB" id="5239982at2759"/>
<dbReference type="AlphaFoldDB" id="A0A9W8REZ1"/>
<dbReference type="EMBL" id="JAOQAV010000002">
    <property type="protein sequence ID" value="KAJ4196495.1"/>
    <property type="molecule type" value="Genomic_DNA"/>
</dbReference>
<feature type="signal peptide" evidence="1">
    <location>
        <begin position="1"/>
        <end position="16"/>
    </location>
</feature>
<gene>
    <name evidence="2" type="ORF">NW755_001282</name>
</gene>
<evidence type="ECO:0000313" key="2">
    <source>
        <dbReference type="EMBL" id="KAJ4196495.1"/>
    </source>
</evidence>
<feature type="chain" id="PRO_5040951651" description="AA1-like domain-containing protein" evidence="1">
    <location>
        <begin position="17"/>
        <end position="124"/>
    </location>
</feature>
<sequence length="124" mass="13519">MHLGLLILSALPTTWAAHAYTVPPGLVLLEADETNSCVLPDAYHILNFKGQSKDGGKTLSAFDFNFEDEDTKVKTPCHKNSSSKVVSSPGSPRYACDNAAVEFLWDDDDQKLWVMEKVCDGADG</sequence>
<keyword evidence="1" id="KW-0732">Signal</keyword>
<evidence type="ECO:0008006" key="4">
    <source>
        <dbReference type="Google" id="ProtNLM"/>
    </source>
</evidence>
<reference evidence="2" key="1">
    <citation type="submission" date="2022-09" db="EMBL/GenBank/DDBJ databases">
        <title>Fusarium specimens isolated from Avocado Roots.</title>
        <authorList>
            <person name="Stajich J."/>
            <person name="Roper C."/>
            <person name="Heimlech-Rivalta G."/>
        </authorList>
    </citation>
    <scope>NUCLEOTIDE SEQUENCE</scope>
    <source>
        <strain evidence="2">A02</strain>
    </source>
</reference>
<protein>
    <recommendedName>
        <fullName evidence="4">AA1-like domain-containing protein</fullName>
    </recommendedName>
</protein>
<name>A0A9W8REZ1_9HYPO</name>
<dbReference type="Proteomes" id="UP001152087">
    <property type="component" value="Unassembled WGS sequence"/>
</dbReference>
<accession>A0A9W8REZ1</accession>